<evidence type="ECO:0000313" key="3">
    <source>
        <dbReference type="Proteomes" id="UP000193963"/>
    </source>
</evidence>
<gene>
    <name evidence="2" type="primary">prpE</name>
    <name evidence="2" type="ORF">PSM7751_04132</name>
</gene>
<protein>
    <submittedName>
        <fullName evidence="2">Bis(5'-nucleosyl)-tetraphosphatase PrpE [asymmetrical]</fullName>
        <ecNumber evidence="2">3.6.1.17</ecNumber>
    </submittedName>
</protein>
<keyword evidence="2" id="KW-0378">Hydrolase</keyword>
<name>A0A1X7AAY9_9RHOB</name>
<dbReference type="Gene3D" id="3.60.21.10">
    <property type="match status" value="1"/>
</dbReference>
<feature type="domain" description="Calcineurin-like phosphoesterase" evidence="1">
    <location>
        <begin position="24"/>
        <end position="212"/>
    </location>
</feature>
<dbReference type="Proteomes" id="UP000193963">
    <property type="component" value="Unassembled WGS sequence"/>
</dbReference>
<dbReference type="SUPFAM" id="SSF56300">
    <property type="entry name" value="Metallo-dependent phosphatases"/>
    <property type="match status" value="1"/>
</dbReference>
<dbReference type="GO" id="GO:0008803">
    <property type="term" value="F:bis(5'-nucleosyl)-tetraphosphatase (symmetrical) activity"/>
    <property type="evidence" value="ECO:0007669"/>
    <property type="project" value="TreeGrafter"/>
</dbReference>
<dbReference type="GO" id="GO:0005737">
    <property type="term" value="C:cytoplasm"/>
    <property type="evidence" value="ECO:0007669"/>
    <property type="project" value="TreeGrafter"/>
</dbReference>
<dbReference type="GO" id="GO:0004081">
    <property type="term" value="F:bis(5'-nucleosyl)-tetraphosphatase (asymmetrical) activity"/>
    <property type="evidence" value="ECO:0007669"/>
    <property type="project" value="UniProtKB-EC"/>
</dbReference>
<proteinExistence type="predicted"/>
<evidence type="ECO:0000259" key="1">
    <source>
        <dbReference type="Pfam" id="PF00149"/>
    </source>
</evidence>
<dbReference type="EC" id="3.6.1.17" evidence="2"/>
<organism evidence="2 3">
    <name type="scientific">Pseudooceanicola marinus</name>
    <dbReference type="NCBI Taxonomy" id="396013"/>
    <lineage>
        <taxon>Bacteria</taxon>
        <taxon>Pseudomonadati</taxon>
        <taxon>Pseudomonadota</taxon>
        <taxon>Alphaproteobacteria</taxon>
        <taxon>Rhodobacterales</taxon>
        <taxon>Paracoccaceae</taxon>
        <taxon>Pseudooceanicola</taxon>
    </lineage>
</organism>
<accession>A0A1X7AAY9</accession>
<dbReference type="AlphaFoldDB" id="A0A1X7AAY9"/>
<sequence length="250" mass="27923">MPFLSRFRARKHTFSSPLAPDERFSAIGDIHGRDDLFCQLLDKMAETEAVNERVVTVGDYIDRGEESAQVLRRLRDYHATAEGQLICLKGNHEDMLLKFLDDPTERGPRWLRYGGLQTFASFQLAPPSETAPGMEWVSARDRLRETMGPELEAWLRSLPSSWQSGNVTVVHAGADPAQPISAQPERTLLWGHPEFEATPRRDGQWVVHGHTIVDQPQVLEGRIAIDTGAYATGRLTAARITPGNVDILST</sequence>
<dbReference type="OrthoDB" id="9807890at2"/>
<keyword evidence="3" id="KW-1185">Reference proteome</keyword>
<dbReference type="PANTHER" id="PTHR42850">
    <property type="entry name" value="METALLOPHOSPHOESTERASE"/>
    <property type="match status" value="1"/>
</dbReference>
<dbReference type="PANTHER" id="PTHR42850:SF4">
    <property type="entry name" value="ZINC-DEPENDENT ENDOPOLYPHOSPHATASE"/>
    <property type="match status" value="1"/>
</dbReference>
<evidence type="ECO:0000313" key="2">
    <source>
        <dbReference type="EMBL" id="SLN74333.1"/>
    </source>
</evidence>
<dbReference type="GO" id="GO:0110154">
    <property type="term" value="P:RNA decapping"/>
    <property type="evidence" value="ECO:0007669"/>
    <property type="project" value="TreeGrafter"/>
</dbReference>
<dbReference type="InterPro" id="IPR029052">
    <property type="entry name" value="Metallo-depent_PP-like"/>
</dbReference>
<dbReference type="GO" id="GO:0016791">
    <property type="term" value="F:phosphatase activity"/>
    <property type="evidence" value="ECO:0007669"/>
    <property type="project" value="TreeGrafter"/>
</dbReference>
<dbReference type="EMBL" id="FWFN01000012">
    <property type="protein sequence ID" value="SLN74333.1"/>
    <property type="molecule type" value="Genomic_DNA"/>
</dbReference>
<dbReference type="Pfam" id="PF00149">
    <property type="entry name" value="Metallophos"/>
    <property type="match status" value="1"/>
</dbReference>
<reference evidence="2 3" key="1">
    <citation type="submission" date="2017-03" db="EMBL/GenBank/DDBJ databases">
        <authorList>
            <person name="Afonso C.L."/>
            <person name="Miller P.J."/>
            <person name="Scott M.A."/>
            <person name="Spackman E."/>
            <person name="Goraichik I."/>
            <person name="Dimitrov K.M."/>
            <person name="Suarez D.L."/>
            <person name="Swayne D.E."/>
        </authorList>
    </citation>
    <scope>NUCLEOTIDE SEQUENCE [LARGE SCALE GENOMIC DNA]</scope>
    <source>
        <strain evidence="2 3">CECT 7751</strain>
    </source>
</reference>
<dbReference type="InterPro" id="IPR004843">
    <property type="entry name" value="Calcineurin-like_PHP"/>
</dbReference>
<dbReference type="InterPro" id="IPR050126">
    <property type="entry name" value="Ap4A_hydrolase"/>
</dbReference>
<dbReference type="RefSeq" id="WP_085890145.1">
    <property type="nucleotide sequence ID" value="NZ_FWFN01000012.1"/>
</dbReference>